<keyword evidence="3 7" id="KW-0694">RNA-binding</keyword>
<keyword evidence="5 7" id="KW-0687">Ribonucleoprotein</keyword>
<evidence type="ECO:0000256" key="6">
    <source>
        <dbReference type="ARBA" id="ARBA00035197"/>
    </source>
</evidence>
<reference evidence="8 9" key="1">
    <citation type="journal article" date="2016" name="Nat. Commun.">
        <title>Thousands of microbial genomes shed light on interconnected biogeochemical processes in an aquifer system.</title>
        <authorList>
            <person name="Anantharaman K."/>
            <person name="Brown C.T."/>
            <person name="Hug L.A."/>
            <person name="Sharon I."/>
            <person name="Castelle C.J."/>
            <person name="Probst A.J."/>
            <person name="Thomas B.C."/>
            <person name="Singh A."/>
            <person name="Wilkins M.J."/>
            <person name="Karaoz U."/>
            <person name="Brodie E.L."/>
            <person name="Williams K.H."/>
            <person name="Hubbard S.S."/>
            <person name="Banfield J.F."/>
        </authorList>
    </citation>
    <scope>NUCLEOTIDE SEQUENCE [LARGE SCALE GENOMIC DNA]</scope>
</reference>
<protein>
    <recommendedName>
        <fullName evidence="6 7">Large ribosomal subunit protein uL18</fullName>
    </recommendedName>
</protein>
<dbReference type="CDD" id="cd00432">
    <property type="entry name" value="Ribosomal_L18_L5e"/>
    <property type="match status" value="1"/>
</dbReference>
<dbReference type="Proteomes" id="UP000176855">
    <property type="component" value="Unassembled WGS sequence"/>
</dbReference>
<accession>A0A1G2HQA5</accession>
<evidence type="ECO:0000256" key="2">
    <source>
        <dbReference type="ARBA" id="ARBA00022730"/>
    </source>
</evidence>
<name>A0A1G2HQA5_9BACT</name>
<comment type="caution">
    <text evidence="8">The sequence shown here is derived from an EMBL/GenBank/DDBJ whole genome shotgun (WGS) entry which is preliminary data.</text>
</comment>
<dbReference type="NCBIfam" id="TIGR00060">
    <property type="entry name" value="L18_bact"/>
    <property type="match status" value="1"/>
</dbReference>
<evidence type="ECO:0000256" key="4">
    <source>
        <dbReference type="ARBA" id="ARBA00022980"/>
    </source>
</evidence>
<dbReference type="PANTHER" id="PTHR12899:SF3">
    <property type="entry name" value="LARGE RIBOSOMAL SUBUNIT PROTEIN UL18M"/>
    <property type="match status" value="1"/>
</dbReference>
<proteinExistence type="inferred from homology"/>
<dbReference type="EMBL" id="MHOO01000003">
    <property type="protein sequence ID" value="OGZ64667.1"/>
    <property type="molecule type" value="Genomic_DNA"/>
</dbReference>
<sequence length="113" mass="12571">MLKKQLKRQRIHTRIRAKISGTKERPRLSVFKSGKHMYAQLIDDEHGKVLAAVSDIKIKKGTKVGHAIEVGKLIAKEGLAKKIEKVVFDRGGFVFHGRVKAVAEGAREGGLKF</sequence>
<comment type="function">
    <text evidence="7">This is one of the proteins that bind and probably mediate the attachment of the 5S RNA into the large ribosomal subunit, where it forms part of the central protuberance.</text>
</comment>
<dbReference type="InterPro" id="IPR057268">
    <property type="entry name" value="Ribosomal_L18"/>
</dbReference>
<dbReference type="Pfam" id="PF00861">
    <property type="entry name" value="Ribosomal_L18p"/>
    <property type="match status" value="1"/>
</dbReference>
<evidence type="ECO:0000313" key="9">
    <source>
        <dbReference type="Proteomes" id="UP000176855"/>
    </source>
</evidence>
<keyword evidence="2 7" id="KW-0699">rRNA-binding</keyword>
<gene>
    <name evidence="7" type="primary">rplR</name>
    <name evidence="8" type="ORF">A2730_01720</name>
</gene>
<evidence type="ECO:0000313" key="8">
    <source>
        <dbReference type="EMBL" id="OGZ64667.1"/>
    </source>
</evidence>
<dbReference type="InterPro" id="IPR004389">
    <property type="entry name" value="Ribosomal_uL18_bac-type"/>
</dbReference>
<evidence type="ECO:0000256" key="1">
    <source>
        <dbReference type="ARBA" id="ARBA00007116"/>
    </source>
</evidence>
<comment type="subunit">
    <text evidence="7">Part of the 50S ribosomal subunit; part of the 5S rRNA/L5/L18/L25 subcomplex. Contacts the 5S and 23S rRNAs.</text>
</comment>
<evidence type="ECO:0000256" key="5">
    <source>
        <dbReference type="ARBA" id="ARBA00023274"/>
    </source>
</evidence>
<dbReference type="GO" id="GO:0008097">
    <property type="term" value="F:5S rRNA binding"/>
    <property type="evidence" value="ECO:0007669"/>
    <property type="project" value="TreeGrafter"/>
</dbReference>
<keyword evidence="4 7" id="KW-0689">Ribosomal protein</keyword>
<dbReference type="FunFam" id="3.30.420.100:FF:000001">
    <property type="entry name" value="50S ribosomal protein L18"/>
    <property type="match status" value="1"/>
</dbReference>
<dbReference type="HAMAP" id="MF_01337_B">
    <property type="entry name" value="Ribosomal_uL18_B"/>
    <property type="match status" value="1"/>
</dbReference>
<dbReference type="GO" id="GO:0006412">
    <property type="term" value="P:translation"/>
    <property type="evidence" value="ECO:0007669"/>
    <property type="project" value="UniProtKB-UniRule"/>
</dbReference>
<dbReference type="AlphaFoldDB" id="A0A1G2HQA5"/>
<dbReference type="GO" id="GO:0003735">
    <property type="term" value="F:structural constituent of ribosome"/>
    <property type="evidence" value="ECO:0007669"/>
    <property type="project" value="InterPro"/>
</dbReference>
<dbReference type="STRING" id="1802202.A2730_01720"/>
<dbReference type="PANTHER" id="PTHR12899">
    <property type="entry name" value="39S RIBOSOMAL PROTEIN L18, MITOCHONDRIAL"/>
    <property type="match status" value="1"/>
</dbReference>
<dbReference type="SUPFAM" id="SSF53137">
    <property type="entry name" value="Translational machinery components"/>
    <property type="match status" value="1"/>
</dbReference>
<dbReference type="GO" id="GO:0022625">
    <property type="term" value="C:cytosolic large ribosomal subunit"/>
    <property type="evidence" value="ECO:0007669"/>
    <property type="project" value="TreeGrafter"/>
</dbReference>
<dbReference type="Gene3D" id="3.30.420.100">
    <property type="match status" value="1"/>
</dbReference>
<organism evidence="8 9">
    <name type="scientific">Candidatus Staskawiczbacteria bacterium RIFCSPHIGHO2_01_FULL_39_25</name>
    <dbReference type="NCBI Taxonomy" id="1802202"/>
    <lineage>
        <taxon>Bacteria</taxon>
        <taxon>Candidatus Staskawicziibacteriota</taxon>
    </lineage>
</organism>
<comment type="similarity">
    <text evidence="1 7">Belongs to the universal ribosomal protein uL18 family.</text>
</comment>
<evidence type="ECO:0000256" key="3">
    <source>
        <dbReference type="ARBA" id="ARBA00022884"/>
    </source>
</evidence>
<dbReference type="InterPro" id="IPR005484">
    <property type="entry name" value="Ribosomal_uL18_bac/plant/anim"/>
</dbReference>
<evidence type="ECO:0000256" key="7">
    <source>
        <dbReference type="HAMAP-Rule" id="MF_01337"/>
    </source>
</evidence>